<reference evidence="1 2" key="1">
    <citation type="submission" date="2015-10" db="EMBL/GenBank/DDBJ databases">
        <title>Large-scale maps of variable infection efficiencies in aquatic Bacteriodetes phage-host model systems.</title>
        <authorList>
            <person name="Holmfeldt K."/>
            <person name="Solonenko N."/>
            <person name="Howard-Varona C."/>
            <person name="Moreno M."/>
            <person name="Malmstrom R.R."/>
            <person name="Blow M.J."/>
            <person name="Sullivan M.B."/>
        </authorList>
    </citation>
    <scope>NUCLEOTIDE SEQUENCE [LARGE SCALE GENOMIC DNA]</scope>
</reference>
<gene>
    <name evidence="1" type="ORF">Phi4113_037</name>
</gene>
<name>A0A0S2MVV5_9CAUD</name>
<evidence type="ECO:0000313" key="1">
    <source>
        <dbReference type="EMBL" id="ALO80046.1"/>
    </source>
</evidence>
<dbReference type="Proteomes" id="UP000229115">
    <property type="component" value="Segment"/>
</dbReference>
<sequence length="517" mass="59502">MASCARVFTVDKRFSSFSNKMDILGRPAKQNPFTNEKEALELLGGIKDKQEFIEALENSDLEYLKDEADSLFEDFSKYSVVPIKVLEGTSLKDKPKTNREYIEQVLTEPEGTAVLGSIDFLLALNVNVLNTNEAEVQKVLDTTLDNVLEIGLDLSEHKGKSLSQMRPMLQSIADFMQFSDEQAFNNVVTEFDLLNPVVKAQTKLVKGPVVNDYTFFMETAKDEYSLFEEMGVIKVDNNVYMEVAKQDLEEMYSELHKTLTEEYLNILDLKEAVITKAKTIEREGAVNTETLQKIVLAKMFFNAPLVTSDNMPSTREKLNLYLNPVKNEGYLMTEFIADFNKESIKEKRKGSKKFDRFYKNFEINEKGIELINNDPVSLKLMESYMDDNIKNYLSITDQLETVLYDDIVTRDLKRRYNLEYPKSLPIFDKNYTKVNVDTISSKESLDFIRLADNSVFENTETIGDTNFYSRVESLEAPQLNLDPKDYEHLQNSESKTTFKNFYSKAVEEEIDKELKCN</sequence>
<protein>
    <submittedName>
        <fullName evidence="1">Structural protein</fullName>
    </submittedName>
</protein>
<organism evidence="1 2">
    <name type="scientific">Cellulophaga phage phi4:1_13</name>
    <dbReference type="NCBI Taxonomy" id="1747284"/>
    <lineage>
        <taxon>Viruses</taxon>
        <taxon>Duplodnaviria</taxon>
        <taxon>Heunggongvirae</taxon>
        <taxon>Uroviricota</taxon>
        <taxon>Caudoviricetes</taxon>
        <taxon>Lightbulbvirus</taxon>
        <taxon>Lightbulbvirus Cba41</taxon>
    </lineage>
</organism>
<accession>A0A0S2MVV5</accession>
<evidence type="ECO:0000313" key="2">
    <source>
        <dbReference type="Proteomes" id="UP000229115"/>
    </source>
</evidence>
<dbReference type="EMBL" id="KT962245">
    <property type="protein sequence ID" value="ALO80046.1"/>
    <property type="molecule type" value="Genomic_RNA"/>
</dbReference>
<proteinExistence type="predicted"/>